<keyword evidence="1" id="KW-1133">Transmembrane helix</keyword>
<feature type="transmembrane region" description="Helical" evidence="1">
    <location>
        <begin position="21"/>
        <end position="44"/>
    </location>
</feature>
<name>A0A0F9CXD7_9ZZZZ</name>
<comment type="caution">
    <text evidence="2">The sequence shown here is derived from an EMBL/GenBank/DDBJ whole genome shotgun (WGS) entry which is preliminary data.</text>
</comment>
<reference evidence="2" key="1">
    <citation type="journal article" date="2015" name="Nature">
        <title>Complex archaea that bridge the gap between prokaryotes and eukaryotes.</title>
        <authorList>
            <person name="Spang A."/>
            <person name="Saw J.H."/>
            <person name="Jorgensen S.L."/>
            <person name="Zaremba-Niedzwiedzka K."/>
            <person name="Martijn J."/>
            <person name="Lind A.E."/>
            <person name="van Eijk R."/>
            <person name="Schleper C."/>
            <person name="Guy L."/>
            <person name="Ettema T.J."/>
        </authorList>
    </citation>
    <scope>NUCLEOTIDE SEQUENCE</scope>
</reference>
<evidence type="ECO:0000313" key="2">
    <source>
        <dbReference type="EMBL" id="KKL10286.1"/>
    </source>
</evidence>
<sequence length="116" mass="12657">MTPIPTASVLAAELLKLRKRWLPYVLLLPLVALLALQTFAAYFAGWRGERDVEALRAAVLPWSLPGLLDLTQYFGAILVAVLAASAVGTEHGWGTVRQALIRGQTRSQYLTTQLLG</sequence>
<proteinExistence type="predicted"/>
<keyword evidence="1" id="KW-0472">Membrane</keyword>
<evidence type="ECO:0000256" key="1">
    <source>
        <dbReference type="SAM" id="Phobius"/>
    </source>
</evidence>
<protein>
    <submittedName>
        <fullName evidence="2">Uncharacterized protein</fullName>
    </submittedName>
</protein>
<keyword evidence="1" id="KW-0812">Transmembrane</keyword>
<feature type="non-terminal residue" evidence="2">
    <location>
        <position position="116"/>
    </location>
</feature>
<organism evidence="2">
    <name type="scientific">marine sediment metagenome</name>
    <dbReference type="NCBI Taxonomy" id="412755"/>
    <lineage>
        <taxon>unclassified sequences</taxon>
        <taxon>metagenomes</taxon>
        <taxon>ecological metagenomes</taxon>
    </lineage>
</organism>
<gene>
    <name evidence="2" type="ORF">LCGC14_2557350</name>
</gene>
<accession>A0A0F9CXD7</accession>
<feature type="transmembrane region" description="Helical" evidence="1">
    <location>
        <begin position="70"/>
        <end position="88"/>
    </location>
</feature>
<dbReference type="AlphaFoldDB" id="A0A0F9CXD7"/>
<dbReference type="EMBL" id="LAZR01042122">
    <property type="protein sequence ID" value="KKL10286.1"/>
    <property type="molecule type" value="Genomic_DNA"/>
</dbReference>